<evidence type="ECO:0000259" key="7">
    <source>
        <dbReference type="Pfam" id="PF25005"/>
    </source>
</evidence>
<name>A0A1D2M6U4_ORCCI</name>
<evidence type="ECO:0000256" key="2">
    <source>
        <dbReference type="ARBA" id="ARBA00010565"/>
    </source>
</evidence>
<reference evidence="8 9" key="1">
    <citation type="journal article" date="2016" name="Genome Biol. Evol.">
        <title>Gene Family Evolution Reflects Adaptation to Soil Environmental Stressors in the Genome of the Collembolan Orchesella cincta.</title>
        <authorList>
            <person name="Faddeeva-Vakhrusheva A."/>
            <person name="Derks M.F."/>
            <person name="Anvar S.Y."/>
            <person name="Agamennone V."/>
            <person name="Suring W."/>
            <person name="Smit S."/>
            <person name="van Straalen N.M."/>
            <person name="Roelofs D."/>
        </authorList>
    </citation>
    <scope>NUCLEOTIDE SEQUENCE [LARGE SCALE GENOMIC DNA]</scope>
    <source>
        <tissue evidence="8">Mixed pool</tissue>
    </source>
</reference>
<dbReference type="CDD" id="cd21694">
    <property type="entry name" value="GINS_B_Psf2"/>
    <property type="match status" value="1"/>
</dbReference>
<dbReference type="PIRSF" id="PIRSF028998">
    <property type="entry name" value="GINS_Psf2_subgr"/>
    <property type="match status" value="1"/>
</dbReference>
<dbReference type="InterPro" id="IPR007257">
    <property type="entry name" value="GINS_Psf2"/>
</dbReference>
<dbReference type="SUPFAM" id="SSF158573">
    <property type="entry name" value="GINS helical bundle-like"/>
    <property type="match status" value="1"/>
</dbReference>
<dbReference type="InterPro" id="IPR036224">
    <property type="entry name" value="GINS_bundle-like_dom_sf"/>
</dbReference>
<organism evidence="8 9">
    <name type="scientific">Orchesella cincta</name>
    <name type="common">Springtail</name>
    <name type="synonym">Podura cincta</name>
    <dbReference type="NCBI Taxonomy" id="48709"/>
    <lineage>
        <taxon>Eukaryota</taxon>
        <taxon>Metazoa</taxon>
        <taxon>Ecdysozoa</taxon>
        <taxon>Arthropoda</taxon>
        <taxon>Hexapoda</taxon>
        <taxon>Collembola</taxon>
        <taxon>Entomobryomorpha</taxon>
        <taxon>Entomobryoidea</taxon>
        <taxon>Orchesellidae</taxon>
        <taxon>Orchesellinae</taxon>
        <taxon>Orchesella</taxon>
    </lineage>
</organism>
<dbReference type="AlphaFoldDB" id="A0A1D2M6U4"/>
<dbReference type="Pfam" id="PF25005">
    <property type="entry name" value="PSF2_N"/>
    <property type="match status" value="1"/>
</dbReference>
<dbReference type="OrthoDB" id="1938138at2759"/>
<evidence type="ECO:0000256" key="5">
    <source>
        <dbReference type="PIRNR" id="PIRNR028998"/>
    </source>
</evidence>
<dbReference type="Pfam" id="PF05916">
    <property type="entry name" value="Sld5"/>
    <property type="match status" value="1"/>
</dbReference>
<accession>A0A1D2M6U4</accession>
<evidence type="ECO:0000256" key="3">
    <source>
        <dbReference type="ARBA" id="ARBA00022705"/>
    </source>
</evidence>
<dbReference type="Gene3D" id="1.20.58.1020">
    <property type="match status" value="1"/>
</dbReference>
<comment type="caution">
    <text evidence="8">The sequence shown here is derived from an EMBL/GenBank/DDBJ whole genome shotgun (WGS) entry which is preliminary data.</text>
</comment>
<evidence type="ECO:0000313" key="8">
    <source>
        <dbReference type="EMBL" id="ODM88699.1"/>
    </source>
</evidence>
<dbReference type="CDD" id="cd11712">
    <property type="entry name" value="GINS_A_psf2"/>
    <property type="match status" value="1"/>
</dbReference>
<dbReference type="PANTHER" id="PTHR12772:SF0">
    <property type="entry name" value="DNA REPLICATION COMPLEX GINS PROTEIN PSF2"/>
    <property type="match status" value="1"/>
</dbReference>
<dbReference type="InterPro" id="IPR056784">
    <property type="entry name" value="PSF2_N"/>
</dbReference>
<dbReference type="FunFam" id="3.40.5.50:FF:000001">
    <property type="entry name" value="DNA replication complex GINS protein PSF2"/>
    <property type="match status" value="1"/>
</dbReference>
<keyword evidence="3 5" id="KW-0235">DNA replication</keyword>
<feature type="domain" description="DNA replication complex GINS protein PSF2 N-terminal" evidence="7">
    <location>
        <begin position="4"/>
        <end position="63"/>
    </location>
</feature>
<comment type="subcellular location">
    <subcellularLocation>
        <location evidence="1 5">Nucleus</location>
    </subcellularLocation>
</comment>
<dbReference type="Gene3D" id="3.40.5.50">
    <property type="match status" value="1"/>
</dbReference>
<gene>
    <name evidence="8" type="ORF">Ocin01_17984</name>
</gene>
<dbReference type="GO" id="GO:0006260">
    <property type="term" value="P:DNA replication"/>
    <property type="evidence" value="ECO:0007669"/>
    <property type="project" value="UniProtKB-KW"/>
</dbReference>
<sequence length="197" mass="22730">MCPTPGELELFAGQEEVEIMPRFDSPVMWLIGGDLGPFKAGIPTKVPLWIALHLRAQNKCKIVPLPWLNKAYLEQLKDIEIKSALFTKMPSEHYMAVTRMIFEVCPQDIPEADDVKLLIKDIWDSRMSKLRTAVRTFIDKGASWAKVDNLTQLEMCSIRPFFTHSLEQLHRFRKTIQVARLYAAGNSSEDVRRRLRM</sequence>
<protein>
    <recommendedName>
        <fullName evidence="5">DNA replication complex GINS protein PSF2</fullName>
    </recommendedName>
</protein>
<dbReference type="InterPro" id="IPR021151">
    <property type="entry name" value="GINS_A"/>
</dbReference>
<evidence type="ECO:0000313" key="9">
    <source>
        <dbReference type="Proteomes" id="UP000094527"/>
    </source>
</evidence>
<dbReference type="OMA" id="DSLNCMY"/>
<evidence type="ECO:0000256" key="1">
    <source>
        <dbReference type="ARBA" id="ARBA00004123"/>
    </source>
</evidence>
<keyword evidence="4 5" id="KW-0539">Nucleus</keyword>
<dbReference type="STRING" id="48709.A0A1D2M6U4"/>
<proteinExistence type="inferred from homology"/>
<dbReference type="Proteomes" id="UP000094527">
    <property type="component" value="Unassembled WGS sequence"/>
</dbReference>
<evidence type="ECO:0000256" key="4">
    <source>
        <dbReference type="ARBA" id="ARBA00023242"/>
    </source>
</evidence>
<dbReference type="FunFam" id="1.20.58.1020:FF:000001">
    <property type="entry name" value="DNA replication complex GINS protein PSF2"/>
    <property type="match status" value="1"/>
</dbReference>
<dbReference type="EMBL" id="LJIJ01003300">
    <property type="protein sequence ID" value="ODM88699.1"/>
    <property type="molecule type" value="Genomic_DNA"/>
</dbReference>
<evidence type="ECO:0000259" key="6">
    <source>
        <dbReference type="Pfam" id="PF05916"/>
    </source>
</evidence>
<comment type="subunit">
    <text evidence="5">Component of the GINS complex.</text>
</comment>
<keyword evidence="9" id="KW-1185">Reference proteome</keyword>
<feature type="domain" description="GINS subunit" evidence="6">
    <location>
        <begin position="67"/>
        <end position="167"/>
    </location>
</feature>
<dbReference type="GO" id="GO:0000811">
    <property type="term" value="C:GINS complex"/>
    <property type="evidence" value="ECO:0007669"/>
    <property type="project" value="TreeGrafter"/>
</dbReference>
<comment type="similarity">
    <text evidence="2 5">Belongs to the GINS2/PSF2 family.</text>
</comment>
<dbReference type="GO" id="GO:0071162">
    <property type="term" value="C:CMG complex"/>
    <property type="evidence" value="ECO:0007669"/>
    <property type="project" value="UniProtKB-ARBA"/>
</dbReference>
<dbReference type="GO" id="GO:0000727">
    <property type="term" value="P:double-strand break repair via break-induced replication"/>
    <property type="evidence" value="ECO:0007669"/>
    <property type="project" value="TreeGrafter"/>
</dbReference>
<dbReference type="PANTHER" id="PTHR12772">
    <property type="entry name" value="DNA REPLICATION COMPLEX GINS PROTEIN PSF2"/>
    <property type="match status" value="1"/>
</dbReference>
<dbReference type="SUPFAM" id="SSF160059">
    <property type="entry name" value="PriA/YqbF domain"/>
    <property type="match status" value="1"/>
</dbReference>